<dbReference type="PANTHER" id="PTHR48090">
    <property type="entry name" value="UNDECAPRENYL-PHOSPHATE 4-DEOXY-4-FORMAMIDO-L-ARABINOSE TRANSFERASE-RELATED"/>
    <property type="match status" value="1"/>
</dbReference>
<keyword evidence="5" id="KW-0808">Transferase</keyword>
<dbReference type="EMBL" id="CXPG01000014">
    <property type="protein sequence ID" value="CTQ32712.1"/>
    <property type="molecule type" value="Genomic_DNA"/>
</dbReference>
<dbReference type="STRING" id="282197.SAMN04488517_101647"/>
<reference evidence="5 6" key="1">
    <citation type="submission" date="2015-07" db="EMBL/GenBank/DDBJ databases">
        <authorList>
            <person name="Noorani M."/>
        </authorList>
    </citation>
    <scope>NUCLEOTIDE SEQUENCE [LARGE SCALE GENOMIC DNA]</scope>
    <source>
        <strain evidence="5 6">CECT 5088</strain>
    </source>
</reference>
<keyword evidence="1 4" id="KW-0812">Transmembrane</keyword>
<dbReference type="InterPro" id="IPR050256">
    <property type="entry name" value="Glycosyltransferase_2"/>
</dbReference>
<evidence type="ECO:0000313" key="5">
    <source>
        <dbReference type="EMBL" id="CTQ32712.1"/>
    </source>
</evidence>
<evidence type="ECO:0000313" key="6">
    <source>
        <dbReference type="Proteomes" id="UP000048908"/>
    </source>
</evidence>
<organism evidence="5 6">
    <name type="scientific">Jannaschia rubra</name>
    <dbReference type="NCBI Taxonomy" id="282197"/>
    <lineage>
        <taxon>Bacteria</taxon>
        <taxon>Pseudomonadati</taxon>
        <taxon>Pseudomonadota</taxon>
        <taxon>Alphaproteobacteria</taxon>
        <taxon>Rhodobacterales</taxon>
        <taxon>Roseobacteraceae</taxon>
        <taxon>Jannaschia</taxon>
    </lineage>
</organism>
<evidence type="ECO:0000256" key="3">
    <source>
        <dbReference type="ARBA" id="ARBA00023136"/>
    </source>
</evidence>
<keyword evidence="3 4" id="KW-0472">Membrane</keyword>
<sequence>MTNQDRTVRQSAPAEMLSVVVATDASGGVDTMLAACRPALDAMGPSHEVVAIVDGRHADQVAALQRLARDWPALKVIGQRPWGGEDAALATAIRRTQGDLILILPGWLQVNPDDLPLLLRGLGDDDMVSAVRSDRAGSAWESFRGGLFARILRRLFGAAPSDPFCRVRLVRRAALDDVASFGVRQHFLPVIAAQRGHSTSEVPVRPATEASDEGRYVFKPLGHLRAFFDALTLYVVLTFLRRPLRFFGAIGLPIFLLGTLATLVLMAQRLFGDTALADRPALIFAVLMVVLGIQIIAIGLVGEIIIFAGARRMKQYEVAEIITTAPRVEPVPSSIAQAGDA</sequence>
<evidence type="ECO:0000256" key="1">
    <source>
        <dbReference type="ARBA" id="ARBA00022692"/>
    </source>
</evidence>
<gene>
    <name evidence="5" type="primary">arnC_2</name>
    <name evidence="5" type="ORF">JAN5088_01484</name>
</gene>
<dbReference type="Gene3D" id="3.90.550.10">
    <property type="entry name" value="Spore Coat Polysaccharide Biosynthesis Protein SpsA, Chain A"/>
    <property type="match status" value="1"/>
</dbReference>
<protein>
    <submittedName>
        <fullName evidence="5">Undecaprenyl-phosphate 4-deoxy-4-formamido-L-arabinose transferase</fullName>
        <ecNumber evidence="5">2.4.2.53</ecNumber>
    </submittedName>
</protein>
<feature type="transmembrane region" description="Helical" evidence="4">
    <location>
        <begin position="283"/>
        <end position="308"/>
    </location>
</feature>
<name>A0A0M6XPW9_9RHOB</name>
<dbReference type="PANTHER" id="PTHR48090:SF3">
    <property type="entry name" value="UNDECAPRENYL-PHOSPHATE 4-DEOXY-4-FORMAMIDO-L-ARABINOSE TRANSFERASE"/>
    <property type="match status" value="1"/>
</dbReference>
<evidence type="ECO:0000256" key="2">
    <source>
        <dbReference type="ARBA" id="ARBA00022989"/>
    </source>
</evidence>
<dbReference type="OrthoDB" id="270241at2"/>
<dbReference type="SUPFAM" id="SSF53448">
    <property type="entry name" value="Nucleotide-diphospho-sugar transferases"/>
    <property type="match status" value="1"/>
</dbReference>
<dbReference type="AlphaFoldDB" id="A0A0M6XPW9"/>
<feature type="transmembrane region" description="Helical" evidence="4">
    <location>
        <begin position="247"/>
        <end position="271"/>
    </location>
</feature>
<keyword evidence="6" id="KW-1185">Reference proteome</keyword>
<dbReference type="InterPro" id="IPR029044">
    <property type="entry name" value="Nucleotide-diphossugar_trans"/>
</dbReference>
<keyword evidence="5" id="KW-0328">Glycosyltransferase</keyword>
<dbReference type="EC" id="2.4.2.53" evidence="5"/>
<accession>A0A0M6XPW9</accession>
<dbReference type="GO" id="GO:0005886">
    <property type="term" value="C:plasma membrane"/>
    <property type="evidence" value="ECO:0007669"/>
    <property type="project" value="TreeGrafter"/>
</dbReference>
<dbReference type="Proteomes" id="UP000048908">
    <property type="component" value="Unassembled WGS sequence"/>
</dbReference>
<evidence type="ECO:0000256" key="4">
    <source>
        <dbReference type="SAM" id="Phobius"/>
    </source>
</evidence>
<keyword evidence="2 4" id="KW-1133">Transmembrane helix</keyword>
<dbReference type="GO" id="GO:0099621">
    <property type="term" value="F:undecaprenyl-phosphate 4-deoxy-4-formamido-L-arabinose transferase activity"/>
    <property type="evidence" value="ECO:0007669"/>
    <property type="project" value="UniProtKB-EC"/>
</dbReference>
<proteinExistence type="predicted"/>
<dbReference type="RefSeq" id="WP_055682147.1">
    <property type="nucleotide sequence ID" value="NZ_CANMUL010000004.1"/>
</dbReference>